<keyword evidence="3" id="KW-1185">Reference proteome</keyword>
<dbReference type="AlphaFoldDB" id="A0A5M3MG66"/>
<feature type="compositionally biased region" description="Basic and acidic residues" evidence="1">
    <location>
        <begin position="41"/>
        <end position="50"/>
    </location>
</feature>
<dbReference type="OrthoDB" id="331602at2759"/>
<dbReference type="RefSeq" id="XP_007771986.1">
    <property type="nucleotide sequence ID" value="XM_007773796.1"/>
</dbReference>
<feature type="compositionally biased region" description="Basic and acidic residues" evidence="1">
    <location>
        <begin position="1"/>
        <end position="10"/>
    </location>
</feature>
<reference evidence="3" key="1">
    <citation type="journal article" date="2012" name="Science">
        <title>The Paleozoic origin of enzymatic lignin decomposition reconstructed from 31 fungal genomes.</title>
        <authorList>
            <person name="Floudas D."/>
            <person name="Binder M."/>
            <person name="Riley R."/>
            <person name="Barry K."/>
            <person name="Blanchette R.A."/>
            <person name="Henrissat B."/>
            <person name="Martinez A.T."/>
            <person name="Otillar R."/>
            <person name="Spatafora J.W."/>
            <person name="Yadav J.S."/>
            <person name="Aerts A."/>
            <person name="Benoit I."/>
            <person name="Boyd A."/>
            <person name="Carlson A."/>
            <person name="Copeland A."/>
            <person name="Coutinho P.M."/>
            <person name="de Vries R.P."/>
            <person name="Ferreira P."/>
            <person name="Findley K."/>
            <person name="Foster B."/>
            <person name="Gaskell J."/>
            <person name="Glotzer D."/>
            <person name="Gorecki P."/>
            <person name="Heitman J."/>
            <person name="Hesse C."/>
            <person name="Hori C."/>
            <person name="Igarashi K."/>
            <person name="Jurgens J.A."/>
            <person name="Kallen N."/>
            <person name="Kersten P."/>
            <person name="Kohler A."/>
            <person name="Kuees U."/>
            <person name="Kumar T.K.A."/>
            <person name="Kuo A."/>
            <person name="LaButti K."/>
            <person name="Larrondo L.F."/>
            <person name="Lindquist E."/>
            <person name="Ling A."/>
            <person name="Lombard V."/>
            <person name="Lucas S."/>
            <person name="Lundell T."/>
            <person name="Martin R."/>
            <person name="McLaughlin D.J."/>
            <person name="Morgenstern I."/>
            <person name="Morin E."/>
            <person name="Murat C."/>
            <person name="Nagy L.G."/>
            <person name="Nolan M."/>
            <person name="Ohm R.A."/>
            <person name="Patyshakuliyeva A."/>
            <person name="Rokas A."/>
            <person name="Ruiz-Duenas F.J."/>
            <person name="Sabat G."/>
            <person name="Salamov A."/>
            <person name="Samejima M."/>
            <person name="Schmutz J."/>
            <person name="Slot J.C."/>
            <person name="St John F."/>
            <person name="Stenlid J."/>
            <person name="Sun H."/>
            <person name="Sun S."/>
            <person name="Syed K."/>
            <person name="Tsang A."/>
            <person name="Wiebenga A."/>
            <person name="Young D."/>
            <person name="Pisabarro A."/>
            <person name="Eastwood D.C."/>
            <person name="Martin F."/>
            <person name="Cullen D."/>
            <person name="Grigoriev I.V."/>
            <person name="Hibbett D.S."/>
        </authorList>
    </citation>
    <scope>NUCLEOTIDE SEQUENCE [LARGE SCALE GENOMIC DNA]</scope>
    <source>
        <strain evidence="3">RWD-64-598 SS2</strain>
    </source>
</reference>
<protein>
    <submittedName>
        <fullName evidence="2">Uncharacterized protein</fullName>
    </submittedName>
</protein>
<dbReference type="Proteomes" id="UP000053558">
    <property type="component" value="Unassembled WGS sequence"/>
</dbReference>
<evidence type="ECO:0000313" key="3">
    <source>
        <dbReference type="Proteomes" id="UP000053558"/>
    </source>
</evidence>
<dbReference type="KEGG" id="cput:CONPUDRAFT_84044"/>
<proteinExistence type="predicted"/>
<dbReference type="EMBL" id="JH711583">
    <property type="protein sequence ID" value="EIW77591.1"/>
    <property type="molecule type" value="Genomic_DNA"/>
</dbReference>
<sequence length="100" mass="10913">MDWLKHENKAPNKRLKQVEDAGACVDTTEGEPSGDGGAVDAPRDDLVPRESWEVPDGEKKELYELVGRTSLSLSSHLPASEFSQPRAGLIAMRARLPSTL</sequence>
<feature type="region of interest" description="Disordered" evidence="1">
    <location>
        <begin position="1"/>
        <end position="50"/>
    </location>
</feature>
<gene>
    <name evidence="2" type="ORF">CONPUDRAFT_84044</name>
</gene>
<dbReference type="GeneID" id="19210704"/>
<name>A0A5M3MG66_CONPW</name>
<accession>A0A5M3MG66</accession>
<organism evidence="2 3">
    <name type="scientific">Coniophora puteana (strain RWD-64-598)</name>
    <name type="common">Brown rot fungus</name>
    <dbReference type="NCBI Taxonomy" id="741705"/>
    <lineage>
        <taxon>Eukaryota</taxon>
        <taxon>Fungi</taxon>
        <taxon>Dikarya</taxon>
        <taxon>Basidiomycota</taxon>
        <taxon>Agaricomycotina</taxon>
        <taxon>Agaricomycetes</taxon>
        <taxon>Agaricomycetidae</taxon>
        <taxon>Boletales</taxon>
        <taxon>Coniophorineae</taxon>
        <taxon>Coniophoraceae</taxon>
        <taxon>Coniophora</taxon>
    </lineage>
</organism>
<evidence type="ECO:0000256" key="1">
    <source>
        <dbReference type="SAM" id="MobiDB-lite"/>
    </source>
</evidence>
<comment type="caution">
    <text evidence="2">The sequence shown here is derived from an EMBL/GenBank/DDBJ whole genome shotgun (WGS) entry which is preliminary data.</text>
</comment>
<evidence type="ECO:0000313" key="2">
    <source>
        <dbReference type="EMBL" id="EIW77591.1"/>
    </source>
</evidence>